<reference evidence="7 8" key="1">
    <citation type="journal article" date="2011" name="Stand. Genomic Sci.">
        <title>Complete genome sequence of Desulfobulbus propionicus type strain (1pr3).</title>
        <authorList>
            <person name="Pagani I."/>
            <person name="Lapidus A."/>
            <person name="Nolan M."/>
            <person name="Lucas S."/>
            <person name="Hammon N."/>
            <person name="Deshpande S."/>
            <person name="Cheng J.F."/>
            <person name="Chertkov O."/>
            <person name="Davenport K."/>
            <person name="Tapia R."/>
            <person name="Han C."/>
            <person name="Goodwin L."/>
            <person name="Pitluck S."/>
            <person name="Liolios K."/>
            <person name="Mavromatis K."/>
            <person name="Ivanova N."/>
            <person name="Mikhailova N."/>
            <person name="Pati A."/>
            <person name="Chen A."/>
            <person name="Palaniappan K."/>
            <person name="Land M."/>
            <person name="Hauser L."/>
            <person name="Chang Y.J."/>
            <person name="Jeffries C.D."/>
            <person name="Detter J.C."/>
            <person name="Brambilla E."/>
            <person name="Kannan K.P."/>
            <person name="Djao O.D."/>
            <person name="Rohde M."/>
            <person name="Pukall R."/>
            <person name="Spring S."/>
            <person name="Goker M."/>
            <person name="Sikorski J."/>
            <person name="Woyke T."/>
            <person name="Bristow J."/>
            <person name="Eisen J.A."/>
            <person name="Markowitz V."/>
            <person name="Hugenholtz P."/>
            <person name="Kyrpides N.C."/>
            <person name="Klenk H.P."/>
        </authorList>
    </citation>
    <scope>NUCLEOTIDE SEQUENCE [LARGE SCALE GENOMIC DNA]</scope>
    <source>
        <strain evidence="8">ATCC 33891 / DSM 2032 / 1pr3</strain>
    </source>
</reference>
<dbReference type="SMART" id="SM00283">
    <property type="entry name" value="MA"/>
    <property type="match status" value="1"/>
</dbReference>
<dbReference type="RefSeq" id="WP_015723931.1">
    <property type="nucleotide sequence ID" value="NC_014972.1"/>
</dbReference>
<dbReference type="PROSITE" id="PS50885">
    <property type="entry name" value="HAMP"/>
    <property type="match status" value="1"/>
</dbReference>
<keyword evidence="4" id="KW-0812">Transmembrane</keyword>
<dbReference type="PANTHER" id="PTHR32089:SF112">
    <property type="entry name" value="LYSOZYME-LIKE PROTEIN-RELATED"/>
    <property type="match status" value="1"/>
</dbReference>
<dbReference type="SUPFAM" id="SSF58104">
    <property type="entry name" value="Methyl-accepting chemotaxis protein (MCP) signaling domain"/>
    <property type="match status" value="1"/>
</dbReference>
<dbReference type="GO" id="GO:0007165">
    <property type="term" value="P:signal transduction"/>
    <property type="evidence" value="ECO:0007669"/>
    <property type="project" value="UniProtKB-KW"/>
</dbReference>
<dbReference type="Pfam" id="PF00015">
    <property type="entry name" value="MCPsignal"/>
    <property type="match status" value="1"/>
</dbReference>
<organism evidence="7 8">
    <name type="scientific">Desulfobulbus propionicus (strain ATCC 33891 / DSM 2032 / VKM B-1956 / 1pr3)</name>
    <dbReference type="NCBI Taxonomy" id="577650"/>
    <lineage>
        <taxon>Bacteria</taxon>
        <taxon>Pseudomonadati</taxon>
        <taxon>Thermodesulfobacteriota</taxon>
        <taxon>Desulfobulbia</taxon>
        <taxon>Desulfobulbales</taxon>
        <taxon>Desulfobulbaceae</taxon>
        <taxon>Desulfobulbus</taxon>
    </lineage>
</organism>
<feature type="transmembrane region" description="Helical" evidence="4">
    <location>
        <begin position="12"/>
        <end position="37"/>
    </location>
</feature>
<name>A0A7U3YL54_DESPD</name>
<feature type="domain" description="HAMP" evidence="6">
    <location>
        <begin position="256"/>
        <end position="308"/>
    </location>
</feature>
<dbReference type="SMART" id="SM00304">
    <property type="entry name" value="HAMP"/>
    <property type="match status" value="1"/>
</dbReference>
<keyword evidence="8" id="KW-1185">Reference proteome</keyword>
<evidence type="ECO:0000259" key="5">
    <source>
        <dbReference type="PROSITE" id="PS50111"/>
    </source>
</evidence>
<dbReference type="CDD" id="cd06225">
    <property type="entry name" value="HAMP"/>
    <property type="match status" value="1"/>
</dbReference>
<evidence type="ECO:0000259" key="6">
    <source>
        <dbReference type="PROSITE" id="PS50885"/>
    </source>
</evidence>
<keyword evidence="1 3" id="KW-0807">Transducer</keyword>
<keyword evidence="4" id="KW-0472">Membrane</keyword>
<dbReference type="KEGG" id="dpr:Despr_1223"/>
<dbReference type="PROSITE" id="PS51257">
    <property type="entry name" value="PROKAR_LIPOPROTEIN"/>
    <property type="match status" value="1"/>
</dbReference>
<evidence type="ECO:0000256" key="4">
    <source>
        <dbReference type="SAM" id="Phobius"/>
    </source>
</evidence>
<comment type="similarity">
    <text evidence="2">Belongs to the methyl-accepting chemotaxis (MCP) protein family.</text>
</comment>
<dbReference type="GO" id="GO:0016020">
    <property type="term" value="C:membrane"/>
    <property type="evidence" value="ECO:0007669"/>
    <property type="project" value="InterPro"/>
</dbReference>
<dbReference type="InterPro" id="IPR004089">
    <property type="entry name" value="MCPsignal_dom"/>
</dbReference>
<evidence type="ECO:0000256" key="2">
    <source>
        <dbReference type="ARBA" id="ARBA00029447"/>
    </source>
</evidence>
<dbReference type="Proteomes" id="UP000006365">
    <property type="component" value="Chromosome"/>
</dbReference>
<evidence type="ECO:0000256" key="3">
    <source>
        <dbReference type="PROSITE-ProRule" id="PRU00284"/>
    </source>
</evidence>
<evidence type="ECO:0000313" key="8">
    <source>
        <dbReference type="Proteomes" id="UP000006365"/>
    </source>
</evidence>
<dbReference type="AlphaFoldDB" id="A0A7U3YL54"/>
<dbReference type="Gene3D" id="1.10.287.950">
    <property type="entry name" value="Methyl-accepting chemotaxis protein"/>
    <property type="match status" value="1"/>
</dbReference>
<feature type="transmembrane region" description="Helical" evidence="4">
    <location>
        <begin position="234"/>
        <end position="253"/>
    </location>
</feature>
<evidence type="ECO:0000313" key="7">
    <source>
        <dbReference type="EMBL" id="ADW17389.1"/>
    </source>
</evidence>
<dbReference type="EMBL" id="CP002364">
    <property type="protein sequence ID" value="ADW17389.1"/>
    <property type="molecule type" value="Genomic_DNA"/>
</dbReference>
<dbReference type="PANTHER" id="PTHR32089">
    <property type="entry name" value="METHYL-ACCEPTING CHEMOTAXIS PROTEIN MCPB"/>
    <property type="match status" value="1"/>
</dbReference>
<feature type="domain" description="Methyl-accepting transducer" evidence="5">
    <location>
        <begin position="305"/>
        <end position="559"/>
    </location>
</feature>
<dbReference type="Gene3D" id="6.10.340.10">
    <property type="match status" value="1"/>
</dbReference>
<proteinExistence type="inferred from homology"/>
<dbReference type="PROSITE" id="PS50111">
    <property type="entry name" value="CHEMOTAXIS_TRANSDUC_2"/>
    <property type="match status" value="1"/>
</dbReference>
<sequence>MTRKTSTAGTGWLTVGCKLLLGVALASNCCIGALLFVNHRATARLEGMMADVLAIRDQVDANLRQTIVTLQNEFMGLPKLFTTDPKASVLTQVERQFQIQERQRLSGRESYAALYSRTEKRDLANGLMVVTVENDQPVLSYGLFDAGGAFTADIDRLLLVSSQAETDRQRLLATVQSEASRPTAIEEGIGRLRGLAADKSIEAEKSRTEILGYIDQIAQQEQRMQEASRQQRRFSFGVGLAAIAANVLVLFFLTRSIVERPLHHLTRAVEALSAGQFPEIPWSRRRDQIGVLARAIGSFREALLSLQQLEASKAKDRRRIETLVGTMTEAIHRLNERAGQMATMSHTLQGVAEATKQAAENVAVLAGDTAKRTDQVSAASQQISTVVDGIHQQLAVQNREERAMRAEIDQARHMLEGLSRSVAEIDGIVATVQAITVQTRILAINATIEAAKAGEHGRGFAVVAEEVKKLSQNTAHATQDVLTKIEAINAICTSFITSIDTLEHGAEQLHQVTAAIGSAVDGQRELTGGIVALSAATEENTREVSTRITEVHAAAAGVLQFSADARRYAEEIALQLGDLLDGNVRELEAMRLESTEDGFLPEAAIMTDSAPAVTGELETGRKGEREQVTPVRLLSDMIAS</sequence>
<evidence type="ECO:0000256" key="1">
    <source>
        <dbReference type="ARBA" id="ARBA00023224"/>
    </source>
</evidence>
<gene>
    <name evidence="7" type="ordered locus">Despr_1223</name>
</gene>
<protein>
    <submittedName>
        <fullName evidence="7">Methyl-accepting chemotaxis sensory transducer</fullName>
    </submittedName>
</protein>
<accession>A0A7U3YL54</accession>
<keyword evidence="4" id="KW-1133">Transmembrane helix</keyword>
<dbReference type="InterPro" id="IPR003660">
    <property type="entry name" value="HAMP_dom"/>
</dbReference>